<protein>
    <submittedName>
        <fullName evidence="1">Uncharacterized protein</fullName>
    </submittedName>
</protein>
<evidence type="ECO:0000313" key="2">
    <source>
        <dbReference type="Proteomes" id="UP000078437"/>
    </source>
</evidence>
<dbReference type="EMBL" id="CP013979">
    <property type="protein sequence ID" value="ANJ27162.1"/>
    <property type="molecule type" value="Genomic_DNA"/>
</dbReference>
<keyword evidence="2" id="KW-1185">Reference proteome</keyword>
<reference evidence="1 2" key="1">
    <citation type="journal article" date="2016" name="Int. J. Syst. Evol. Microbiol.">
        <title>Agromyces aureus sp. nov., isolated from the rhizosphere of Salix caprea L. grown in a heavy-metal-contaminated soil.</title>
        <authorList>
            <person name="Corretto E."/>
            <person name="Antonielli L."/>
            <person name="Sessitsch A."/>
            <person name="Compant S."/>
            <person name="Gorfer M."/>
            <person name="Kuffner M."/>
            <person name="Brader G."/>
        </authorList>
    </citation>
    <scope>NUCLEOTIDE SEQUENCE [LARGE SCALE GENOMIC DNA]</scope>
    <source>
        <strain evidence="1 2">AR33</strain>
    </source>
</reference>
<evidence type="ECO:0000313" key="1">
    <source>
        <dbReference type="EMBL" id="ANJ27162.1"/>
    </source>
</evidence>
<dbReference type="Proteomes" id="UP000078437">
    <property type="component" value="Chromosome"/>
</dbReference>
<organism evidence="1 2">
    <name type="scientific">Agromyces aureus</name>
    <dbReference type="NCBI Taxonomy" id="453304"/>
    <lineage>
        <taxon>Bacteria</taxon>
        <taxon>Bacillati</taxon>
        <taxon>Actinomycetota</taxon>
        <taxon>Actinomycetes</taxon>
        <taxon>Micrococcales</taxon>
        <taxon>Microbacteriaceae</taxon>
        <taxon>Agromyces</taxon>
    </lineage>
</organism>
<name>A0A191WG10_9MICO</name>
<sequence>MWFADIIERVDDGHHELVQPTEAEPRLELEAATAQVQRIEVADSPPDGFIQQRCLADTRLPGDDQRAAVPNRLSEEVRQLVELTLSAAELPCRI</sequence>
<dbReference type="AlphaFoldDB" id="A0A191WG10"/>
<proteinExistence type="predicted"/>
<reference evidence="2" key="2">
    <citation type="submission" date="2016-01" db="EMBL/GenBank/DDBJ databases">
        <title>Complete genome sequence of Agromyces aureus AR33T and comparison with related organisms.</title>
        <authorList>
            <person name="Corretto E."/>
            <person name="Antonielli L."/>
            <person name="Sessitsch A."/>
            <person name="Brader G."/>
        </authorList>
    </citation>
    <scope>NUCLEOTIDE SEQUENCE [LARGE SCALE GENOMIC DNA]</scope>
    <source>
        <strain evidence="2">AR33</strain>
    </source>
</reference>
<accession>A0A191WG10</accession>
<dbReference type="KEGG" id="agy:ATC03_10930"/>
<gene>
    <name evidence="1" type="ORF">ATC03_10930</name>
</gene>